<evidence type="ECO:0000259" key="2">
    <source>
        <dbReference type="Pfam" id="PF01478"/>
    </source>
</evidence>
<feature type="transmembrane region" description="Helical" evidence="1">
    <location>
        <begin position="21"/>
        <end position="42"/>
    </location>
</feature>
<dbReference type="InterPro" id="IPR000045">
    <property type="entry name" value="Prepilin_IV_endopep_pep"/>
</dbReference>
<dbReference type="Pfam" id="PF01478">
    <property type="entry name" value="Peptidase_A24"/>
    <property type="match status" value="1"/>
</dbReference>
<comment type="caution">
    <text evidence="3">The sequence shown here is derived from an EMBL/GenBank/DDBJ whole genome shotgun (WGS) entry which is preliminary data.</text>
</comment>
<keyword evidence="1" id="KW-0472">Membrane</keyword>
<keyword evidence="1" id="KW-1133">Transmembrane helix</keyword>
<evidence type="ECO:0000256" key="1">
    <source>
        <dbReference type="SAM" id="Phobius"/>
    </source>
</evidence>
<feature type="domain" description="Prepilin type IV endopeptidase peptidase" evidence="2">
    <location>
        <begin position="6"/>
        <end position="78"/>
    </location>
</feature>
<evidence type="ECO:0000313" key="4">
    <source>
        <dbReference type="Proteomes" id="UP000029228"/>
    </source>
</evidence>
<sequence>MSNKLIGLLLAIQFLGIYLDQMYVTSFLIVLLSGLVIFGLRVMGAGDIKYASVLALTLPTQWLLPALVLTALSGGFIAAIYLAWFKVRQLKGIQVTAPGLPYGVAISLGFYFPILNHYLTTL</sequence>
<dbReference type="AlphaFoldDB" id="A0A090SNU7"/>
<reference evidence="3 4" key="1">
    <citation type="submission" date="2014-09" db="EMBL/GenBank/DDBJ databases">
        <title>Vibrio maritimus JCM 19235. (C45) whole genome shotgun sequence.</title>
        <authorList>
            <person name="Sawabe T."/>
            <person name="Meirelles P."/>
            <person name="Nakanishi M."/>
            <person name="Sayaka M."/>
            <person name="Hattori M."/>
            <person name="Ohkuma M."/>
        </authorList>
    </citation>
    <scope>NUCLEOTIDE SEQUENCE [LARGE SCALE GENOMIC DNA]</scope>
    <source>
        <strain evidence="4">JCM19235</strain>
    </source>
</reference>
<evidence type="ECO:0000313" key="3">
    <source>
        <dbReference type="EMBL" id="GAL21052.1"/>
    </source>
</evidence>
<accession>A0A090SNU7</accession>
<name>A0A090SNU7_9VIBR</name>
<dbReference type="Proteomes" id="UP000029228">
    <property type="component" value="Unassembled WGS sequence"/>
</dbReference>
<feature type="transmembrane region" description="Helical" evidence="1">
    <location>
        <begin position="99"/>
        <end position="119"/>
    </location>
</feature>
<gene>
    <name evidence="3" type="ORF">JCM19235_327</name>
</gene>
<keyword evidence="1" id="KW-0812">Transmembrane</keyword>
<keyword evidence="4" id="KW-1185">Reference proteome</keyword>
<dbReference type="GO" id="GO:0004190">
    <property type="term" value="F:aspartic-type endopeptidase activity"/>
    <property type="evidence" value="ECO:0007669"/>
    <property type="project" value="InterPro"/>
</dbReference>
<protein>
    <submittedName>
        <fullName evidence="3">Type IV prepilin peptidase TadV/CpaA</fullName>
    </submittedName>
</protein>
<dbReference type="EMBL" id="BBMR01000007">
    <property type="protein sequence ID" value="GAL21052.1"/>
    <property type="molecule type" value="Genomic_DNA"/>
</dbReference>
<dbReference type="GO" id="GO:0016020">
    <property type="term" value="C:membrane"/>
    <property type="evidence" value="ECO:0007669"/>
    <property type="project" value="InterPro"/>
</dbReference>
<feature type="transmembrane region" description="Helical" evidence="1">
    <location>
        <begin position="62"/>
        <end position="87"/>
    </location>
</feature>
<dbReference type="STRING" id="990268.JCM19235_327"/>
<proteinExistence type="predicted"/>
<organism evidence="3 4">
    <name type="scientific">Vibrio maritimus</name>
    <dbReference type="NCBI Taxonomy" id="990268"/>
    <lineage>
        <taxon>Bacteria</taxon>
        <taxon>Pseudomonadati</taxon>
        <taxon>Pseudomonadota</taxon>
        <taxon>Gammaproteobacteria</taxon>
        <taxon>Vibrionales</taxon>
        <taxon>Vibrionaceae</taxon>
        <taxon>Vibrio</taxon>
    </lineage>
</organism>